<gene>
    <name evidence="2" type="ORF">GH714_013574</name>
</gene>
<keyword evidence="3" id="KW-1185">Reference proteome</keyword>
<dbReference type="Pfam" id="PF13456">
    <property type="entry name" value="RVT_3"/>
    <property type="match status" value="1"/>
</dbReference>
<organism evidence="2 3">
    <name type="scientific">Hevea brasiliensis</name>
    <name type="common">Para rubber tree</name>
    <name type="synonym">Siphonia brasiliensis</name>
    <dbReference type="NCBI Taxonomy" id="3981"/>
    <lineage>
        <taxon>Eukaryota</taxon>
        <taxon>Viridiplantae</taxon>
        <taxon>Streptophyta</taxon>
        <taxon>Embryophyta</taxon>
        <taxon>Tracheophyta</taxon>
        <taxon>Spermatophyta</taxon>
        <taxon>Magnoliopsida</taxon>
        <taxon>eudicotyledons</taxon>
        <taxon>Gunneridae</taxon>
        <taxon>Pentapetalae</taxon>
        <taxon>rosids</taxon>
        <taxon>fabids</taxon>
        <taxon>Malpighiales</taxon>
        <taxon>Euphorbiaceae</taxon>
        <taxon>Crotonoideae</taxon>
        <taxon>Micrandreae</taxon>
        <taxon>Hevea</taxon>
    </lineage>
</organism>
<dbReference type="GO" id="GO:0004523">
    <property type="term" value="F:RNA-DNA hybrid ribonuclease activity"/>
    <property type="evidence" value="ECO:0007669"/>
    <property type="project" value="InterPro"/>
</dbReference>
<dbReference type="Proteomes" id="UP000467840">
    <property type="component" value="Chromosome 18"/>
</dbReference>
<evidence type="ECO:0000313" key="3">
    <source>
        <dbReference type="Proteomes" id="UP000467840"/>
    </source>
</evidence>
<evidence type="ECO:0000259" key="1">
    <source>
        <dbReference type="Pfam" id="PF13456"/>
    </source>
</evidence>
<dbReference type="EMBL" id="JAAGAX010000012">
    <property type="protein sequence ID" value="KAF2296956.1"/>
    <property type="molecule type" value="Genomic_DNA"/>
</dbReference>
<reference evidence="2 3" key="1">
    <citation type="journal article" date="2020" name="Mol. Plant">
        <title>The Chromosome-Based Rubber Tree Genome Provides New Insights into Spurge Genome Evolution and Rubber Biosynthesis.</title>
        <authorList>
            <person name="Liu J."/>
            <person name="Shi C."/>
            <person name="Shi C.C."/>
            <person name="Li W."/>
            <person name="Zhang Q.J."/>
            <person name="Zhang Y."/>
            <person name="Li K."/>
            <person name="Lu H.F."/>
            <person name="Shi C."/>
            <person name="Zhu S.T."/>
            <person name="Xiao Z.Y."/>
            <person name="Nan H."/>
            <person name="Yue Y."/>
            <person name="Zhu X.G."/>
            <person name="Wu Y."/>
            <person name="Hong X.N."/>
            <person name="Fan G.Y."/>
            <person name="Tong Y."/>
            <person name="Zhang D."/>
            <person name="Mao C.L."/>
            <person name="Liu Y.L."/>
            <person name="Hao S.J."/>
            <person name="Liu W.Q."/>
            <person name="Lv M.Q."/>
            <person name="Zhang H.B."/>
            <person name="Liu Y."/>
            <person name="Hu-Tang G.R."/>
            <person name="Wang J.P."/>
            <person name="Wang J.H."/>
            <person name="Sun Y.H."/>
            <person name="Ni S.B."/>
            <person name="Chen W.B."/>
            <person name="Zhang X.C."/>
            <person name="Jiao Y.N."/>
            <person name="Eichler E.E."/>
            <person name="Li G.H."/>
            <person name="Liu X."/>
            <person name="Gao L.Z."/>
        </authorList>
    </citation>
    <scope>NUCLEOTIDE SEQUENCE [LARGE SCALE GENOMIC DNA]</scope>
    <source>
        <strain evidence="3">cv. GT1</strain>
        <tissue evidence="2">Leaf</tissue>
    </source>
</reference>
<dbReference type="AlphaFoldDB" id="A0A6A6LA94"/>
<sequence>MRNIISTRAKLVQRGIDLDESCSMCGQVKDLTHALVPYPIVSTGWVYHNIDFDLTIFNFRDYFSIVLGSHDDLKIRKVCMVAWFLWHCRNQATWQGNTTLPNVIIAEALAELHDWELDKTSKNASDCGAILRNELGAFVAAISGYINVALQPRIAEAYNLQEALSWLIQNDISMVEVEMDCQDFTLL</sequence>
<name>A0A6A6LA94_HEVBR</name>
<proteinExistence type="predicted"/>
<comment type="caution">
    <text evidence="2">The sequence shown here is derived from an EMBL/GenBank/DDBJ whole genome shotgun (WGS) entry which is preliminary data.</text>
</comment>
<accession>A0A6A6LA94</accession>
<protein>
    <recommendedName>
        <fullName evidence="1">RNase H type-1 domain-containing protein</fullName>
    </recommendedName>
</protein>
<feature type="domain" description="RNase H type-1" evidence="1">
    <location>
        <begin position="121"/>
        <end position="182"/>
    </location>
</feature>
<evidence type="ECO:0000313" key="2">
    <source>
        <dbReference type="EMBL" id="KAF2296956.1"/>
    </source>
</evidence>
<dbReference type="GO" id="GO:0003676">
    <property type="term" value="F:nucleic acid binding"/>
    <property type="evidence" value="ECO:0007669"/>
    <property type="project" value="InterPro"/>
</dbReference>
<dbReference type="InterPro" id="IPR002156">
    <property type="entry name" value="RNaseH_domain"/>
</dbReference>